<dbReference type="RefSeq" id="WP_107990433.1">
    <property type="nucleotide sequence ID" value="NZ_QAYG01000005.1"/>
</dbReference>
<protein>
    <recommendedName>
        <fullName evidence="4">Flagella basal body P-ring formation protein FlgA</fullName>
    </recommendedName>
</protein>
<dbReference type="OrthoDB" id="8448733at2"/>
<gene>
    <name evidence="6" type="ORF">C8N35_105152</name>
</gene>
<keyword evidence="2 4" id="KW-0732">Signal</keyword>
<organism evidence="6 7">
    <name type="scientific">Breoghania corrubedonensis</name>
    <dbReference type="NCBI Taxonomy" id="665038"/>
    <lineage>
        <taxon>Bacteria</taxon>
        <taxon>Pseudomonadati</taxon>
        <taxon>Pseudomonadota</taxon>
        <taxon>Alphaproteobacteria</taxon>
        <taxon>Hyphomicrobiales</taxon>
        <taxon>Stappiaceae</taxon>
        <taxon>Breoghania</taxon>
    </lineage>
</organism>
<keyword evidence="7" id="KW-1185">Reference proteome</keyword>
<evidence type="ECO:0000313" key="7">
    <source>
        <dbReference type="Proteomes" id="UP000244081"/>
    </source>
</evidence>
<feature type="chain" id="PRO_5015373360" description="Flagella basal body P-ring formation protein FlgA" evidence="4">
    <location>
        <begin position="30"/>
        <end position="166"/>
    </location>
</feature>
<feature type="signal peptide" evidence="4">
    <location>
        <begin position="1"/>
        <end position="29"/>
    </location>
</feature>
<dbReference type="NCBIfam" id="TIGR03170">
    <property type="entry name" value="flgA_cterm"/>
    <property type="match status" value="1"/>
</dbReference>
<keyword evidence="6" id="KW-0282">Flagellum</keyword>
<keyword evidence="3 4" id="KW-0574">Periplasm</keyword>
<keyword evidence="6" id="KW-0966">Cell projection</keyword>
<evidence type="ECO:0000256" key="4">
    <source>
        <dbReference type="RuleBase" id="RU362063"/>
    </source>
</evidence>
<evidence type="ECO:0000256" key="1">
    <source>
        <dbReference type="ARBA" id="ARBA00004418"/>
    </source>
</evidence>
<evidence type="ECO:0000313" key="6">
    <source>
        <dbReference type="EMBL" id="PTW60149.1"/>
    </source>
</evidence>
<dbReference type="CDD" id="cd11614">
    <property type="entry name" value="SAF_CpaB_FlgA_like"/>
    <property type="match status" value="1"/>
</dbReference>
<dbReference type="PANTHER" id="PTHR36307">
    <property type="entry name" value="FLAGELLA BASAL BODY P-RING FORMATION PROTEIN FLGA"/>
    <property type="match status" value="1"/>
</dbReference>
<evidence type="ECO:0000256" key="2">
    <source>
        <dbReference type="ARBA" id="ARBA00022729"/>
    </source>
</evidence>
<dbReference type="PANTHER" id="PTHR36307:SF1">
    <property type="entry name" value="FLAGELLA BASAL BODY P-RING FORMATION PROTEIN FLGA"/>
    <property type="match status" value="1"/>
</dbReference>
<reference evidence="6 7" key="1">
    <citation type="submission" date="2018-04" db="EMBL/GenBank/DDBJ databases">
        <title>Genomic Encyclopedia of Archaeal and Bacterial Type Strains, Phase II (KMG-II): from individual species to whole genera.</title>
        <authorList>
            <person name="Goeker M."/>
        </authorList>
    </citation>
    <scope>NUCLEOTIDE SEQUENCE [LARGE SCALE GENOMIC DNA]</scope>
    <source>
        <strain evidence="6 7">DSM 23382</strain>
    </source>
</reference>
<comment type="function">
    <text evidence="4">Involved in the assembly process of the P-ring formation. It may associate with FlgF on the rod constituting a structure essential for the P-ring assembly or may act as a modulator protein for the P-ring assembly.</text>
</comment>
<name>A0A2T5V8R1_9HYPH</name>
<comment type="similarity">
    <text evidence="4">Belongs to the FlgA family.</text>
</comment>
<comment type="subcellular location">
    <subcellularLocation>
        <location evidence="1 4">Periplasm</location>
    </subcellularLocation>
</comment>
<dbReference type="Gene3D" id="2.30.30.760">
    <property type="match status" value="1"/>
</dbReference>
<sequence length="166" mass="17257">MFATKATTTRNGKLDVLSRALALALAAFAAGTGAASAGIDLPVPRATIHPGDAIEPSMIVERRFPDATIQRFAVVVNRADLAGMEARRTLLPGQPIPLNAVAVPELVKRGQPTRLVFHDGGLIIVAQVEAVQSGAVGDVIKVRNLDSGLTVFGTVQSDGTVLIGNE</sequence>
<dbReference type="GO" id="GO:0042597">
    <property type="term" value="C:periplasmic space"/>
    <property type="evidence" value="ECO:0007669"/>
    <property type="project" value="UniProtKB-SubCell"/>
</dbReference>
<dbReference type="GO" id="GO:0044780">
    <property type="term" value="P:bacterial-type flagellum assembly"/>
    <property type="evidence" value="ECO:0007669"/>
    <property type="project" value="InterPro"/>
</dbReference>
<proteinExistence type="inferred from homology"/>
<keyword evidence="6" id="KW-0969">Cilium</keyword>
<dbReference type="InterPro" id="IPR013974">
    <property type="entry name" value="SAF"/>
</dbReference>
<accession>A0A2T5V8R1</accession>
<keyword evidence="4" id="KW-1005">Bacterial flagellum biogenesis</keyword>
<dbReference type="Proteomes" id="UP000244081">
    <property type="component" value="Unassembled WGS sequence"/>
</dbReference>
<feature type="domain" description="SAF" evidence="5">
    <location>
        <begin position="39"/>
        <end position="102"/>
    </location>
</feature>
<comment type="caution">
    <text evidence="6">The sequence shown here is derived from an EMBL/GenBank/DDBJ whole genome shotgun (WGS) entry which is preliminary data.</text>
</comment>
<dbReference type="Pfam" id="PF13144">
    <property type="entry name" value="ChapFlgA"/>
    <property type="match status" value="1"/>
</dbReference>
<dbReference type="InterPro" id="IPR017585">
    <property type="entry name" value="SAF_FlgA"/>
</dbReference>
<dbReference type="AlphaFoldDB" id="A0A2T5V8R1"/>
<dbReference type="SMART" id="SM00858">
    <property type="entry name" value="SAF"/>
    <property type="match status" value="1"/>
</dbReference>
<dbReference type="InterPro" id="IPR039246">
    <property type="entry name" value="Flagellar_FlgA"/>
</dbReference>
<evidence type="ECO:0000256" key="3">
    <source>
        <dbReference type="ARBA" id="ARBA00022764"/>
    </source>
</evidence>
<dbReference type="EMBL" id="QAYG01000005">
    <property type="protein sequence ID" value="PTW60149.1"/>
    <property type="molecule type" value="Genomic_DNA"/>
</dbReference>
<evidence type="ECO:0000259" key="5">
    <source>
        <dbReference type="SMART" id="SM00858"/>
    </source>
</evidence>